<dbReference type="STRING" id="1590841.A0A2R6RWD5"/>
<feature type="compositionally biased region" description="Basic and acidic residues" evidence="1">
    <location>
        <begin position="46"/>
        <end position="62"/>
    </location>
</feature>
<feature type="compositionally biased region" description="Basic residues" evidence="1">
    <location>
        <begin position="25"/>
        <end position="37"/>
    </location>
</feature>
<reference evidence="2 3" key="1">
    <citation type="submission" date="2017-07" db="EMBL/GenBank/DDBJ databases">
        <title>An improved, manually edited Actinidia chinensis var. chinensis (kiwifruit) genome highlights the challenges associated with draft genomes and gene prediction in plants.</title>
        <authorList>
            <person name="Pilkington S."/>
            <person name="Crowhurst R."/>
            <person name="Hilario E."/>
            <person name="Nardozza S."/>
            <person name="Fraser L."/>
            <person name="Peng Y."/>
            <person name="Gunaseelan K."/>
            <person name="Simpson R."/>
            <person name="Tahir J."/>
            <person name="Deroles S."/>
            <person name="Templeton K."/>
            <person name="Luo Z."/>
            <person name="Davy M."/>
            <person name="Cheng C."/>
            <person name="Mcneilage M."/>
            <person name="Scaglione D."/>
            <person name="Liu Y."/>
            <person name="Zhang Q."/>
            <person name="Datson P."/>
            <person name="De Silva N."/>
            <person name="Gardiner S."/>
            <person name="Bassett H."/>
            <person name="Chagne D."/>
            <person name="Mccallum J."/>
            <person name="Dzierzon H."/>
            <person name="Deng C."/>
            <person name="Wang Y.-Y."/>
            <person name="Barron N."/>
            <person name="Manako K."/>
            <person name="Bowen J."/>
            <person name="Foster T."/>
            <person name="Erridge Z."/>
            <person name="Tiffin H."/>
            <person name="Waite C."/>
            <person name="Davies K."/>
            <person name="Grierson E."/>
            <person name="Laing W."/>
            <person name="Kirk R."/>
            <person name="Chen X."/>
            <person name="Wood M."/>
            <person name="Montefiori M."/>
            <person name="Brummell D."/>
            <person name="Schwinn K."/>
            <person name="Catanach A."/>
            <person name="Fullerton C."/>
            <person name="Li D."/>
            <person name="Meiyalaghan S."/>
            <person name="Nieuwenhuizen N."/>
            <person name="Read N."/>
            <person name="Prakash R."/>
            <person name="Hunter D."/>
            <person name="Zhang H."/>
            <person name="Mckenzie M."/>
            <person name="Knabel M."/>
            <person name="Harris A."/>
            <person name="Allan A."/>
            <person name="Chen A."/>
            <person name="Janssen B."/>
            <person name="Plunkett B."/>
            <person name="Dwamena C."/>
            <person name="Voogd C."/>
            <person name="Leif D."/>
            <person name="Lafferty D."/>
            <person name="Souleyre E."/>
            <person name="Varkonyi-Gasic E."/>
            <person name="Gambi F."/>
            <person name="Hanley J."/>
            <person name="Yao J.-L."/>
            <person name="Cheung J."/>
            <person name="David K."/>
            <person name="Warren B."/>
            <person name="Marsh K."/>
            <person name="Snowden K."/>
            <person name="Lin-Wang K."/>
            <person name="Brian L."/>
            <person name="Martinez-Sanchez M."/>
            <person name="Wang M."/>
            <person name="Ileperuma N."/>
            <person name="Macnee N."/>
            <person name="Campin R."/>
            <person name="Mcatee P."/>
            <person name="Drummond R."/>
            <person name="Espley R."/>
            <person name="Ireland H."/>
            <person name="Wu R."/>
            <person name="Atkinson R."/>
            <person name="Karunairetnam S."/>
            <person name="Bulley S."/>
            <person name="Chunkath S."/>
            <person name="Hanley Z."/>
            <person name="Storey R."/>
            <person name="Thrimawithana A."/>
            <person name="Thomson S."/>
            <person name="David C."/>
            <person name="Testolin R."/>
        </authorList>
    </citation>
    <scope>NUCLEOTIDE SEQUENCE [LARGE SCALE GENOMIC DNA]</scope>
    <source>
        <strain evidence="3">cv. Red5</strain>
        <tissue evidence="2">Young leaf</tissue>
    </source>
</reference>
<dbReference type="InParanoid" id="A0A2R6RWD5"/>
<dbReference type="EMBL" id="NKQK01000002">
    <property type="protein sequence ID" value="PSS34305.1"/>
    <property type="molecule type" value="Genomic_DNA"/>
</dbReference>
<feature type="region of interest" description="Disordered" evidence="1">
    <location>
        <begin position="25"/>
        <end position="62"/>
    </location>
</feature>
<accession>A0A2R6RWD5</accession>
<keyword evidence="3" id="KW-1185">Reference proteome</keyword>
<gene>
    <name evidence="2" type="ORF">CEY00_Acc01402</name>
</gene>
<sequence>MLSTASQDLTNFINTGLTWKTVKKGVRSTSRRSRKPAKSLTVGVQLDDKRAKREDSSVSESEKLGVAVLGRRFGDKLEHVPHKKRKLVLQSPTPSPRTPSPLHEEALLSQRQTASPQTEDSDQTIESKYASGGVGQIRK</sequence>
<evidence type="ECO:0000256" key="1">
    <source>
        <dbReference type="SAM" id="MobiDB-lite"/>
    </source>
</evidence>
<dbReference type="Proteomes" id="UP000241394">
    <property type="component" value="Chromosome LG2"/>
</dbReference>
<dbReference type="Gramene" id="PSS34305">
    <property type="protein sequence ID" value="PSS34305"/>
    <property type="gene ID" value="CEY00_Acc01402"/>
</dbReference>
<reference evidence="3" key="2">
    <citation type="journal article" date="2018" name="BMC Genomics">
        <title>A manually annotated Actinidia chinensis var. chinensis (kiwifruit) genome highlights the challenges associated with draft genomes and gene prediction in plants.</title>
        <authorList>
            <person name="Pilkington S.M."/>
            <person name="Crowhurst R."/>
            <person name="Hilario E."/>
            <person name="Nardozza S."/>
            <person name="Fraser L."/>
            <person name="Peng Y."/>
            <person name="Gunaseelan K."/>
            <person name="Simpson R."/>
            <person name="Tahir J."/>
            <person name="Deroles S.C."/>
            <person name="Templeton K."/>
            <person name="Luo Z."/>
            <person name="Davy M."/>
            <person name="Cheng C."/>
            <person name="McNeilage M."/>
            <person name="Scaglione D."/>
            <person name="Liu Y."/>
            <person name="Zhang Q."/>
            <person name="Datson P."/>
            <person name="De Silva N."/>
            <person name="Gardiner S.E."/>
            <person name="Bassett H."/>
            <person name="Chagne D."/>
            <person name="McCallum J."/>
            <person name="Dzierzon H."/>
            <person name="Deng C."/>
            <person name="Wang Y.Y."/>
            <person name="Barron L."/>
            <person name="Manako K."/>
            <person name="Bowen J."/>
            <person name="Foster T.M."/>
            <person name="Erridge Z.A."/>
            <person name="Tiffin H."/>
            <person name="Waite C.N."/>
            <person name="Davies K.M."/>
            <person name="Grierson E.P."/>
            <person name="Laing W.A."/>
            <person name="Kirk R."/>
            <person name="Chen X."/>
            <person name="Wood M."/>
            <person name="Montefiori M."/>
            <person name="Brummell D.A."/>
            <person name="Schwinn K.E."/>
            <person name="Catanach A."/>
            <person name="Fullerton C."/>
            <person name="Li D."/>
            <person name="Meiyalaghan S."/>
            <person name="Nieuwenhuizen N."/>
            <person name="Read N."/>
            <person name="Prakash R."/>
            <person name="Hunter D."/>
            <person name="Zhang H."/>
            <person name="McKenzie M."/>
            <person name="Knabel M."/>
            <person name="Harris A."/>
            <person name="Allan A.C."/>
            <person name="Gleave A."/>
            <person name="Chen A."/>
            <person name="Janssen B.J."/>
            <person name="Plunkett B."/>
            <person name="Ampomah-Dwamena C."/>
            <person name="Voogd C."/>
            <person name="Leif D."/>
            <person name="Lafferty D."/>
            <person name="Souleyre E.J.F."/>
            <person name="Varkonyi-Gasic E."/>
            <person name="Gambi F."/>
            <person name="Hanley J."/>
            <person name="Yao J.L."/>
            <person name="Cheung J."/>
            <person name="David K.M."/>
            <person name="Warren B."/>
            <person name="Marsh K."/>
            <person name="Snowden K.C."/>
            <person name="Lin-Wang K."/>
            <person name="Brian L."/>
            <person name="Martinez-Sanchez M."/>
            <person name="Wang M."/>
            <person name="Ileperuma N."/>
            <person name="Macnee N."/>
            <person name="Campin R."/>
            <person name="McAtee P."/>
            <person name="Drummond R.S.M."/>
            <person name="Espley R.V."/>
            <person name="Ireland H.S."/>
            <person name="Wu R."/>
            <person name="Atkinson R.G."/>
            <person name="Karunairetnam S."/>
            <person name="Bulley S."/>
            <person name="Chunkath S."/>
            <person name="Hanley Z."/>
            <person name="Storey R."/>
            <person name="Thrimawithana A.H."/>
            <person name="Thomson S."/>
            <person name="David C."/>
            <person name="Testolin R."/>
            <person name="Huang H."/>
            <person name="Hellens R.P."/>
            <person name="Schaffer R.J."/>
        </authorList>
    </citation>
    <scope>NUCLEOTIDE SEQUENCE [LARGE SCALE GENOMIC DNA]</scope>
    <source>
        <strain evidence="3">cv. Red5</strain>
    </source>
</reference>
<feature type="region of interest" description="Disordered" evidence="1">
    <location>
        <begin position="83"/>
        <end position="139"/>
    </location>
</feature>
<organism evidence="2 3">
    <name type="scientific">Actinidia chinensis var. chinensis</name>
    <name type="common">Chinese soft-hair kiwi</name>
    <dbReference type="NCBI Taxonomy" id="1590841"/>
    <lineage>
        <taxon>Eukaryota</taxon>
        <taxon>Viridiplantae</taxon>
        <taxon>Streptophyta</taxon>
        <taxon>Embryophyta</taxon>
        <taxon>Tracheophyta</taxon>
        <taxon>Spermatophyta</taxon>
        <taxon>Magnoliopsida</taxon>
        <taxon>eudicotyledons</taxon>
        <taxon>Gunneridae</taxon>
        <taxon>Pentapetalae</taxon>
        <taxon>asterids</taxon>
        <taxon>Ericales</taxon>
        <taxon>Actinidiaceae</taxon>
        <taxon>Actinidia</taxon>
    </lineage>
</organism>
<dbReference type="PANTHER" id="PTHR34536">
    <property type="entry name" value="DENTIN SIALOPHOSPHOPROTEIN-LIKE PROTEIN"/>
    <property type="match status" value="1"/>
</dbReference>
<dbReference type="OrthoDB" id="1350766at2759"/>
<evidence type="ECO:0000313" key="2">
    <source>
        <dbReference type="EMBL" id="PSS34305.1"/>
    </source>
</evidence>
<keyword evidence="2" id="KW-0808">Transferase</keyword>
<name>A0A2R6RWD5_ACTCC</name>
<dbReference type="AlphaFoldDB" id="A0A2R6RWD5"/>
<comment type="caution">
    <text evidence="2">The sequence shown here is derived from an EMBL/GenBank/DDBJ whole genome shotgun (WGS) entry which is preliminary data.</text>
</comment>
<protein>
    <submittedName>
        <fullName evidence="2">Aspartyl/glutamyl-tRNA(Asn/Gln) amidotransferase subunit B like</fullName>
    </submittedName>
</protein>
<dbReference type="GO" id="GO:0016740">
    <property type="term" value="F:transferase activity"/>
    <property type="evidence" value="ECO:0007669"/>
    <property type="project" value="UniProtKB-KW"/>
</dbReference>
<feature type="compositionally biased region" description="Polar residues" evidence="1">
    <location>
        <begin position="109"/>
        <end position="118"/>
    </location>
</feature>
<proteinExistence type="predicted"/>
<evidence type="ECO:0000313" key="3">
    <source>
        <dbReference type="Proteomes" id="UP000241394"/>
    </source>
</evidence>
<dbReference type="PANTHER" id="PTHR34536:SF6">
    <property type="entry name" value="DENTIN SIALOPHOSPHOPROTEIN-LIKE PROTEIN"/>
    <property type="match status" value="1"/>
</dbReference>